<reference evidence="5 6" key="1">
    <citation type="submission" date="2022-05" db="EMBL/GenBank/DDBJ databases">
        <authorList>
            <person name="Jo J.-H."/>
            <person name="Im W.-T."/>
        </authorList>
    </citation>
    <scope>NUCLEOTIDE SEQUENCE [LARGE SCALE GENOMIC DNA]</scope>
    <source>
        <strain evidence="5 6">NSE70-1</strain>
    </source>
</reference>
<comment type="caution">
    <text evidence="5">The sequence shown here is derived from an EMBL/GenBank/DDBJ whole genome shotgun (WGS) entry which is preliminary data.</text>
</comment>
<dbReference type="InterPro" id="IPR011059">
    <property type="entry name" value="Metal-dep_hydrolase_composite"/>
</dbReference>
<evidence type="ECO:0000256" key="1">
    <source>
        <dbReference type="ARBA" id="ARBA00009820"/>
    </source>
</evidence>
<comment type="similarity">
    <text evidence="1">Belongs to the TolB family.</text>
</comment>
<organism evidence="5 6">
    <name type="scientific">Sphingomonas caseinilyticus</name>
    <dbReference type="NCBI Taxonomy" id="2908205"/>
    <lineage>
        <taxon>Bacteria</taxon>
        <taxon>Pseudomonadati</taxon>
        <taxon>Pseudomonadota</taxon>
        <taxon>Alphaproteobacteria</taxon>
        <taxon>Sphingomonadales</taxon>
        <taxon>Sphingomonadaceae</taxon>
        <taxon>Sphingomonas</taxon>
    </lineage>
</organism>
<evidence type="ECO:0000259" key="4">
    <source>
        <dbReference type="Pfam" id="PF01979"/>
    </source>
</evidence>
<feature type="signal peptide" evidence="3">
    <location>
        <begin position="1"/>
        <end position="20"/>
    </location>
</feature>
<dbReference type="Gene3D" id="2.120.10.60">
    <property type="entry name" value="Tricorn protease N-terminal domain"/>
    <property type="match status" value="1"/>
</dbReference>
<feature type="region of interest" description="Disordered" evidence="2">
    <location>
        <begin position="29"/>
        <end position="76"/>
    </location>
</feature>
<dbReference type="Pfam" id="PF07676">
    <property type="entry name" value="PD40"/>
    <property type="match status" value="5"/>
</dbReference>
<feature type="compositionally biased region" description="Basic and acidic residues" evidence="2">
    <location>
        <begin position="55"/>
        <end position="76"/>
    </location>
</feature>
<feature type="chain" id="PRO_5045051820" evidence="3">
    <location>
        <begin position="21"/>
        <end position="1112"/>
    </location>
</feature>
<evidence type="ECO:0000256" key="3">
    <source>
        <dbReference type="SAM" id="SignalP"/>
    </source>
</evidence>
<evidence type="ECO:0000256" key="2">
    <source>
        <dbReference type="SAM" id="MobiDB-lite"/>
    </source>
</evidence>
<dbReference type="SUPFAM" id="SSF51556">
    <property type="entry name" value="Metallo-dependent hydrolases"/>
    <property type="match status" value="1"/>
</dbReference>
<dbReference type="Pfam" id="PF01979">
    <property type="entry name" value="Amidohydro_1"/>
    <property type="match status" value="1"/>
</dbReference>
<dbReference type="InterPro" id="IPR011042">
    <property type="entry name" value="6-blade_b-propeller_TolB-like"/>
</dbReference>
<name>A0ABT0RTJ5_9SPHN</name>
<evidence type="ECO:0000313" key="5">
    <source>
        <dbReference type="EMBL" id="MCL6698342.1"/>
    </source>
</evidence>
<dbReference type="InterPro" id="IPR006680">
    <property type="entry name" value="Amidohydro-rel"/>
</dbReference>
<keyword evidence="3" id="KW-0732">Signal</keyword>
<dbReference type="PANTHER" id="PTHR36842">
    <property type="entry name" value="PROTEIN TOLB HOMOLOG"/>
    <property type="match status" value="1"/>
</dbReference>
<dbReference type="Gene3D" id="2.120.10.30">
    <property type="entry name" value="TolB, C-terminal domain"/>
    <property type="match status" value="2"/>
</dbReference>
<dbReference type="SUPFAM" id="SSF82171">
    <property type="entry name" value="DPP6 N-terminal domain-like"/>
    <property type="match status" value="2"/>
</dbReference>
<protein>
    <submittedName>
        <fullName evidence="5">Amidohydrolase family protein</fullName>
    </submittedName>
</protein>
<sequence>MRQLTLFVGCSLFASATVLAQAPVPPVAPPVPQPGQAEPITQPQPPGIAPAPGTEGKKDDKWDVNARHGPGRDVPIDTRTGTWMSLDVSPDGQEIAFDLLGDIYTLPIGGGEARAIATGNAWEMQPRYSPDGREIAFTSDRGGGDNIWAMGRDGSGARQITKETFRLLNQADWSPDGNYIVARKHFTSSRSLGAGEMWLYHRAGGGSGVQMTKARTKQKDTNEPAFSPDGRYLYFSDDATPGDTFQYSKDVNGQIYVIQRLDRQTGDIETLVSGPGGAIRPTPSPDGKSLAFIRRVRYKSTLMLMDLKSGRITPLTDILDRDMQETWAVHGVYPGMAWTPDNQSIVFWAKGGIHRVNVATRDVSEIPFHVTGTRFVEDAVRQQKDVAPASFKTKMVRFAQKSPDGSRIVYEALGNLWIADGSGNNPKRLTRGDNFESYPAFSRDGRSVAYVSWDDDKAGRIKVVGVGGGEGRVVTPEPGHYVEPTFSPDGSLIAYRKTSDGFLTTPLYGQDPGIYVISTKGGTAKRVAKSGTQPMFGATNDRIFFTATGEEEKRLLKSVTVTGTEEVTHLISQNASDFALSPDEQFIAWTERYQAYVMPFVRSGRSIDIAPDGKALPQAKVSADAGDWIHWSGNSRNLYWSQGSNLYGLDVGYSNAFAGGKLGAAPLVAELGVTASQAKPTGSIALTGARIITMRGDEVIENGTVLIEGDRITAVGPTASISYPAGTRTIDVTGKTIMPGLIDAHWHGSMGSELVIPKQNWFHAAALGYGVTTVHDPSNDTFEIFAASEYQKAGKILGPRIFSTGTILYGATTPFTVEINSFDDALSHMRRLKNSGAWSVKSYNQPRREQRQMIIEAARQLGMEVVPEGGSLFEMNMTMIADGHTTIEHSLPVANIYDDVLQFWKGSGTAYTPTLIVAYGGPFGENYWYQHTNVWAEPILAKWTPRPLIDARSRRPVMNPPEEDNVINISRAAKQISELGVPVSIGAHGQREGLGAHWDMWMFQLGGMSNFEALKTGTINPARALGLDKDLGSLEAGKLADLVVLDSNPMENIRYSTSINMTMAGGRLFDSNLQIVAGGQGGFKPFWFDEQAGGSYTAGTGVGLPREAHEED</sequence>
<proteinExistence type="inferred from homology"/>
<dbReference type="InterPro" id="IPR032466">
    <property type="entry name" value="Metal_Hydrolase"/>
</dbReference>
<dbReference type="EMBL" id="JAMGBA010000001">
    <property type="protein sequence ID" value="MCL6698342.1"/>
    <property type="molecule type" value="Genomic_DNA"/>
</dbReference>
<dbReference type="Proteomes" id="UP001203410">
    <property type="component" value="Unassembled WGS sequence"/>
</dbReference>
<dbReference type="InterPro" id="IPR011659">
    <property type="entry name" value="WD40"/>
</dbReference>
<dbReference type="RefSeq" id="WP_249903684.1">
    <property type="nucleotide sequence ID" value="NZ_JAMGBA010000001.1"/>
</dbReference>
<dbReference type="PANTHER" id="PTHR36842:SF1">
    <property type="entry name" value="PROTEIN TOLB"/>
    <property type="match status" value="1"/>
</dbReference>
<dbReference type="Gene3D" id="2.30.40.10">
    <property type="entry name" value="Urease, subunit C, domain 1"/>
    <property type="match status" value="1"/>
</dbReference>
<evidence type="ECO:0000313" key="6">
    <source>
        <dbReference type="Proteomes" id="UP001203410"/>
    </source>
</evidence>
<dbReference type="SUPFAM" id="SSF51338">
    <property type="entry name" value="Composite domain of metallo-dependent hydrolases"/>
    <property type="match status" value="1"/>
</dbReference>
<gene>
    <name evidence="5" type="ORF">LZ496_06045</name>
</gene>
<accession>A0ABT0RTJ5</accession>
<feature type="domain" description="Amidohydrolase-related" evidence="4">
    <location>
        <begin position="736"/>
        <end position="1068"/>
    </location>
</feature>
<keyword evidence="6" id="KW-1185">Reference proteome</keyword>
<dbReference type="Gene3D" id="3.20.20.140">
    <property type="entry name" value="Metal-dependent hydrolases"/>
    <property type="match status" value="1"/>
</dbReference>